<comment type="subcellular location">
    <subcellularLocation>
        <location evidence="1">Nucleus</location>
    </subcellularLocation>
</comment>
<evidence type="ECO:0000313" key="10">
    <source>
        <dbReference type="Proteomes" id="UP000014760"/>
    </source>
</evidence>
<evidence type="ECO:0000256" key="4">
    <source>
        <dbReference type="ARBA" id="ARBA00023027"/>
    </source>
</evidence>
<keyword evidence="5" id="KW-0539">Nucleus</keyword>
<dbReference type="GO" id="GO:0010629">
    <property type="term" value="P:negative regulation of gene expression"/>
    <property type="evidence" value="ECO:0007669"/>
    <property type="project" value="TreeGrafter"/>
</dbReference>
<dbReference type="InterPro" id="IPR052056">
    <property type="entry name" value="Mono-ARTD/PARP"/>
</dbReference>
<sequence length="334" mass="37076">MAFGRNGIRVSDAVSIPIRGKLKCSYITYAVGPVFKNDEEACEKTLQETFYNVLVQANDKLNVRSVGFPPIGTGSNGIPLDVCARSFIKALLEFSSQRQQRHLQSVSMINFDPEATALFIIIIGQLLDNTSRGQNDNFLNSIEGHSSMSDIDDIKPDDHLIQARGEHPRDISYDNKGDELGEEDSETEEVKQDEKIEANSTTDREPNEDIVSLRVVREISSQRGTKYFEMPQESNPFTVFTVNNLKMVIKTGNITNEDVDVIVCPSTNDLRISPSFGIKEAGGKEHVDLVYATLLRSGKVFNVSDAVSIPIRGKLKCSYITYAVGPVFKNDEEA</sequence>
<dbReference type="GO" id="GO:0070212">
    <property type="term" value="P:protein poly-ADP-ribosylation"/>
    <property type="evidence" value="ECO:0007669"/>
    <property type="project" value="TreeGrafter"/>
</dbReference>
<dbReference type="PANTHER" id="PTHR14453">
    <property type="entry name" value="PARP/ZINC FINGER CCCH TYPE DOMAIN CONTAINING PROTEIN"/>
    <property type="match status" value="1"/>
</dbReference>
<dbReference type="OrthoDB" id="6133115at2759"/>
<dbReference type="InterPro" id="IPR002589">
    <property type="entry name" value="Macro_dom"/>
</dbReference>
<feature type="non-terminal residue" evidence="8">
    <location>
        <position position="334"/>
    </location>
</feature>
<proteinExistence type="predicted"/>
<feature type="domain" description="Macro" evidence="7">
    <location>
        <begin position="1"/>
        <end position="127"/>
    </location>
</feature>
<reference evidence="9" key="3">
    <citation type="submission" date="2015-06" db="UniProtKB">
        <authorList>
            <consortium name="EnsemblMetazoa"/>
        </authorList>
    </citation>
    <scope>IDENTIFICATION</scope>
</reference>
<dbReference type="GO" id="GO:1990404">
    <property type="term" value="F:NAD+-protein mono-ADP-ribosyltransferase activity"/>
    <property type="evidence" value="ECO:0007669"/>
    <property type="project" value="TreeGrafter"/>
</dbReference>
<dbReference type="PANTHER" id="PTHR14453:SF67">
    <property type="entry name" value="POLY [ADP-RIBOSE] POLYMERASE"/>
    <property type="match status" value="1"/>
</dbReference>
<dbReference type="HOGENOM" id="CLU_833033_0_0_1"/>
<organism evidence="8">
    <name type="scientific">Capitella teleta</name>
    <name type="common">Polychaete worm</name>
    <dbReference type="NCBI Taxonomy" id="283909"/>
    <lineage>
        <taxon>Eukaryota</taxon>
        <taxon>Metazoa</taxon>
        <taxon>Spiralia</taxon>
        <taxon>Lophotrochozoa</taxon>
        <taxon>Annelida</taxon>
        <taxon>Polychaeta</taxon>
        <taxon>Sedentaria</taxon>
        <taxon>Scolecida</taxon>
        <taxon>Capitellidae</taxon>
        <taxon>Capitella</taxon>
    </lineage>
</organism>
<reference evidence="10" key="1">
    <citation type="submission" date="2012-12" db="EMBL/GenBank/DDBJ databases">
        <authorList>
            <person name="Hellsten U."/>
            <person name="Grimwood J."/>
            <person name="Chapman J.A."/>
            <person name="Shapiro H."/>
            <person name="Aerts A."/>
            <person name="Otillar R.P."/>
            <person name="Terry A.Y."/>
            <person name="Boore J.L."/>
            <person name="Simakov O."/>
            <person name="Marletaz F."/>
            <person name="Cho S.-J."/>
            <person name="Edsinger-Gonzales E."/>
            <person name="Havlak P."/>
            <person name="Kuo D.-H."/>
            <person name="Larsson T."/>
            <person name="Lv J."/>
            <person name="Arendt D."/>
            <person name="Savage R."/>
            <person name="Osoegawa K."/>
            <person name="de Jong P."/>
            <person name="Lindberg D.R."/>
            <person name="Seaver E.C."/>
            <person name="Weisblat D.A."/>
            <person name="Putnam N.H."/>
            <person name="Grigoriev I.V."/>
            <person name="Rokhsar D.S."/>
        </authorList>
    </citation>
    <scope>NUCLEOTIDE SEQUENCE</scope>
    <source>
        <strain evidence="10">I ESC-2004</strain>
    </source>
</reference>
<dbReference type="EMBL" id="AMQN01024789">
    <property type="status" value="NOT_ANNOTATED_CDS"/>
    <property type="molecule type" value="Genomic_DNA"/>
</dbReference>
<dbReference type="GO" id="GO:0003950">
    <property type="term" value="F:NAD+ poly-ADP-ribosyltransferase activity"/>
    <property type="evidence" value="ECO:0007669"/>
    <property type="project" value="TreeGrafter"/>
</dbReference>
<dbReference type="EMBL" id="AMQN01024788">
    <property type="status" value="NOT_ANNOTATED_CDS"/>
    <property type="molecule type" value="Genomic_DNA"/>
</dbReference>
<feature type="region of interest" description="Disordered" evidence="6">
    <location>
        <begin position="164"/>
        <end position="206"/>
    </location>
</feature>
<dbReference type="GO" id="GO:0005634">
    <property type="term" value="C:nucleus"/>
    <property type="evidence" value="ECO:0007669"/>
    <property type="project" value="UniProtKB-SubCell"/>
</dbReference>
<keyword evidence="3" id="KW-0808">Transferase</keyword>
<evidence type="ECO:0000313" key="9">
    <source>
        <dbReference type="EnsemblMetazoa" id="CapteP215339"/>
    </source>
</evidence>
<dbReference type="Pfam" id="PF01661">
    <property type="entry name" value="Macro"/>
    <property type="match status" value="1"/>
</dbReference>
<feature type="compositionally biased region" description="Basic and acidic residues" evidence="6">
    <location>
        <begin position="164"/>
        <end position="179"/>
    </location>
</feature>
<name>R7UAF6_CAPTE</name>
<dbReference type="STRING" id="283909.R7UAF6"/>
<reference evidence="8 10" key="2">
    <citation type="journal article" date="2013" name="Nature">
        <title>Insights into bilaterian evolution from three spiralian genomes.</title>
        <authorList>
            <person name="Simakov O."/>
            <person name="Marletaz F."/>
            <person name="Cho S.J."/>
            <person name="Edsinger-Gonzales E."/>
            <person name="Havlak P."/>
            <person name="Hellsten U."/>
            <person name="Kuo D.H."/>
            <person name="Larsson T."/>
            <person name="Lv J."/>
            <person name="Arendt D."/>
            <person name="Savage R."/>
            <person name="Osoegawa K."/>
            <person name="de Jong P."/>
            <person name="Grimwood J."/>
            <person name="Chapman J.A."/>
            <person name="Shapiro H."/>
            <person name="Aerts A."/>
            <person name="Otillar R.P."/>
            <person name="Terry A.Y."/>
            <person name="Boore J.L."/>
            <person name="Grigoriev I.V."/>
            <person name="Lindberg D.R."/>
            <person name="Seaver E.C."/>
            <person name="Weisblat D.A."/>
            <person name="Putnam N.H."/>
            <person name="Rokhsar D.S."/>
        </authorList>
    </citation>
    <scope>NUCLEOTIDE SEQUENCE</scope>
    <source>
        <strain evidence="8 10">I ESC-2004</strain>
    </source>
</reference>
<feature type="compositionally biased region" description="Basic and acidic residues" evidence="6">
    <location>
        <begin position="188"/>
        <end position="206"/>
    </location>
</feature>
<evidence type="ECO:0000313" key="8">
    <source>
        <dbReference type="EMBL" id="ELU02924.1"/>
    </source>
</evidence>
<dbReference type="Gene3D" id="3.40.220.10">
    <property type="entry name" value="Leucine Aminopeptidase, subunit E, domain 1"/>
    <property type="match status" value="2"/>
</dbReference>
<keyword evidence="2" id="KW-0328">Glycosyltransferase</keyword>
<dbReference type="Proteomes" id="UP000014760">
    <property type="component" value="Unassembled WGS sequence"/>
</dbReference>
<evidence type="ECO:0000256" key="6">
    <source>
        <dbReference type="SAM" id="MobiDB-lite"/>
    </source>
</evidence>
<evidence type="ECO:0000256" key="1">
    <source>
        <dbReference type="ARBA" id="ARBA00004123"/>
    </source>
</evidence>
<dbReference type="GO" id="GO:0003714">
    <property type="term" value="F:transcription corepressor activity"/>
    <property type="evidence" value="ECO:0007669"/>
    <property type="project" value="TreeGrafter"/>
</dbReference>
<accession>R7UAF6</accession>
<dbReference type="AlphaFoldDB" id="R7UAF6"/>
<protein>
    <recommendedName>
        <fullName evidence="7">Macro domain-containing protein</fullName>
    </recommendedName>
</protein>
<keyword evidence="4" id="KW-0520">NAD</keyword>
<dbReference type="EMBL" id="KB303636">
    <property type="protein sequence ID" value="ELU02924.1"/>
    <property type="molecule type" value="Genomic_DNA"/>
</dbReference>
<dbReference type="EnsemblMetazoa" id="CapteT215339">
    <property type="protein sequence ID" value="CapteP215339"/>
    <property type="gene ID" value="CapteG215339"/>
</dbReference>
<evidence type="ECO:0000256" key="2">
    <source>
        <dbReference type="ARBA" id="ARBA00022676"/>
    </source>
</evidence>
<evidence type="ECO:0000259" key="7">
    <source>
        <dbReference type="PROSITE" id="PS51154"/>
    </source>
</evidence>
<dbReference type="GO" id="GO:0005737">
    <property type="term" value="C:cytoplasm"/>
    <property type="evidence" value="ECO:0007669"/>
    <property type="project" value="TreeGrafter"/>
</dbReference>
<evidence type="ECO:0000256" key="3">
    <source>
        <dbReference type="ARBA" id="ARBA00022679"/>
    </source>
</evidence>
<dbReference type="InterPro" id="IPR043472">
    <property type="entry name" value="Macro_dom-like"/>
</dbReference>
<dbReference type="SUPFAM" id="SSF52949">
    <property type="entry name" value="Macro domain-like"/>
    <property type="match status" value="2"/>
</dbReference>
<keyword evidence="10" id="KW-1185">Reference proteome</keyword>
<gene>
    <name evidence="8" type="ORF">CAPTEDRAFT_215339</name>
</gene>
<dbReference type="PROSITE" id="PS51154">
    <property type="entry name" value="MACRO"/>
    <property type="match status" value="1"/>
</dbReference>
<evidence type="ECO:0000256" key="5">
    <source>
        <dbReference type="ARBA" id="ARBA00023242"/>
    </source>
</evidence>